<reference evidence="3" key="2">
    <citation type="submission" date="2019-10" db="EMBL/GenBank/DDBJ databases">
        <title>Conservation and host-specific expression of non-tandemly repeated heterogenous ribosome RNA gene in arbuscular mycorrhizal fungi.</title>
        <authorList>
            <person name="Maeda T."/>
            <person name="Kobayashi Y."/>
            <person name="Nakagawa T."/>
            <person name="Ezawa T."/>
            <person name="Yamaguchi K."/>
            <person name="Bino T."/>
            <person name="Nishimoto Y."/>
            <person name="Shigenobu S."/>
            <person name="Kawaguchi M."/>
        </authorList>
    </citation>
    <scope>NUCLEOTIDE SEQUENCE</scope>
    <source>
        <strain evidence="3">HR1</strain>
    </source>
</reference>
<feature type="transmembrane region" description="Helical" evidence="1">
    <location>
        <begin position="12"/>
        <end position="30"/>
    </location>
</feature>
<dbReference type="STRING" id="94130.A0A2Z6QJS5"/>
<dbReference type="Proteomes" id="UP000247702">
    <property type="component" value="Unassembled WGS sequence"/>
</dbReference>
<keyword evidence="1" id="KW-1133">Transmembrane helix</keyword>
<gene>
    <name evidence="3" type="ORF">RCL2_000044100</name>
    <name evidence="2" type="ORF">RclHR1_01560008</name>
</gene>
<evidence type="ECO:0000256" key="1">
    <source>
        <dbReference type="SAM" id="Phobius"/>
    </source>
</evidence>
<dbReference type="AlphaFoldDB" id="A0A2Z6QJS5"/>
<dbReference type="OrthoDB" id="2420894at2759"/>
<proteinExistence type="predicted"/>
<keyword evidence="1" id="KW-0472">Membrane</keyword>
<protein>
    <submittedName>
        <fullName evidence="2">Uncharacterized protein</fullName>
    </submittedName>
</protein>
<dbReference type="EMBL" id="BEXD01000624">
    <property type="protein sequence ID" value="GBB88972.1"/>
    <property type="molecule type" value="Genomic_DNA"/>
</dbReference>
<keyword evidence="4" id="KW-1185">Reference proteome</keyword>
<feature type="transmembrane region" description="Helical" evidence="1">
    <location>
        <begin position="763"/>
        <end position="785"/>
    </location>
</feature>
<keyword evidence="1" id="KW-0812">Transmembrane</keyword>
<evidence type="ECO:0000313" key="3">
    <source>
        <dbReference type="EMBL" id="GES72896.1"/>
    </source>
</evidence>
<evidence type="ECO:0000313" key="4">
    <source>
        <dbReference type="Proteomes" id="UP000247702"/>
    </source>
</evidence>
<accession>A0A2Z6QJS5</accession>
<name>A0A2Z6QJS5_9GLOM</name>
<comment type="caution">
    <text evidence="2">The sequence shown here is derived from an EMBL/GenBank/DDBJ whole genome shotgun (WGS) entry which is preliminary data.</text>
</comment>
<reference evidence="2 4" key="1">
    <citation type="submission" date="2017-11" db="EMBL/GenBank/DDBJ databases">
        <title>The genome of Rhizophagus clarus HR1 reveals common genetic basis of auxotrophy among arbuscular mycorrhizal fungi.</title>
        <authorList>
            <person name="Kobayashi Y."/>
        </authorList>
    </citation>
    <scope>NUCLEOTIDE SEQUENCE [LARGE SCALE GENOMIC DNA]</scope>
    <source>
        <strain evidence="2 4">HR1</strain>
    </source>
</reference>
<sequence>MRSDLQNLYVKVFVLFAVIIIYINPLHTIAEVKVFSHEEKKDYGPEAIPHVLRINTYDDGTAVVRIVRTNQDKTTSIMHCNHEIFFLRFIYPNGTVIEKDINLEGVQNFNYCAIKNGFNDLLEFDLIRDNQIMIRYFNATNSKKVSTYEGWGMIIDFEGKVYDRTFMGYRGIRADYDKIQTTLLKLIFNINKEKGFIICYYQPESTNVNWQQFKIESDGIITKLTNGTIELKTDINYINDETYYSMIPTVDEGYSFVYKVITGDLSRGQLYAAFISYNEKGSANFILYQSNLADLEPEPISCNVEYVGVGHSCSIIGRPVTNITTANITHNMISFLSSGSIISFNTTKLLPPVNSGLTSSWLFESLLFGGYLLTKRVEANNGIFICLYSESGDVTCPSELENPVKTNKNYAYVILPNNTLLIAQMESNNTWNLNSIDLPKLTTSDKGYFNTNINSTYPEINSLIHSDITTISIDFYNPVTLSTDVDGKLSIYQKIGETPILRQKTFATQCELDNDDKRVIVNILNSTFSKSGGDYYVKIDNNFVKDRNYREPLLGIKDNVWRFTIINEKPSYIITGPTSGLLRLTAEGTEYFQNLSSDEQNQFFVKLLDGLADSVLISRNRLSKYNKNQLDPDSNNNQKKLLISIRIEGNKNQYEKDVTSVINDINYMMSNYNQTPIGYDQLTYLDSDYRFNPVPDYWKEYKFKLLSVFLAVIVLILLYFLARKREKKGNNFVIFKFVLFTFDFVTDFLFLTNNANDVPKLFIPSIIFFVIPIGFNTVLAFLTITEENKRPEFSRWFTENSKFASTFTILAGADVEVLSTLESNLAGFKVFQAPFSDSARAKIFWGSFSNIFIEDFPQLIIQILYRISVITYDVIPILSLTSSSITLTINIVGRLYQAIIYIRNRNLHPQPIIGRDNELEKDIK</sequence>
<feature type="transmembrane region" description="Helical" evidence="1">
    <location>
        <begin position="733"/>
        <end position="751"/>
    </location>
</feature>
<dbReference type="EMBL" id="BLAL01000004">
    <property type="protein sequence ID" value="GES72896.1"/>
    <property type="molecule type" value="Genomic_DNA"/>
</dbReference>
<feature type="transmembrane region" description="Helical" evidence="1">
    <location>
        <begin position="703"/>
        <end position="721"/>
    </location>
</feature>
<evidence type="ECO:0000313" key="2">
    <source>
        <dbReference type="EMBL" id="GBB88972.1"/>
    </source>
</evidence>
<dbReference type="Proteomes" id="UP000615446">
    <property type="component" value="Unassembled WGS sequence"/>
</dbReference>
<organism evidence="2 4">
    <name type="scientific">Rhizophagus clarus</name>
    <dbReference type="NCBI Taxonomy" id="94130"/>
    <lineage>
        <taxon>Eukaryota</taxon>
        <taxon>Fungi</taxon>
        <taxon>Fungi incertae sedis</taxon>
        <taxon>Mucoromycota</taxon>
        <taxon>Glomeromycotina</taxon>
        <taxon>Glomeromycetes</taxon>
        <taxon>Glomerales</taxon>
        <taxon>Glomeraceae</taxon>
        <taxon>Rhizophagus</taxon>
    </lineage>
</organism>